<dbReference type="GeneID" id="25336154"/>
<reference evidence="3" key="1">
    <citation type="submission" date="2013-10" db="EMBL/GenBank/DDBJ databases">
        <title>Genomic analysis of the causative agents of coccidiosis in chickens.</title>
        <authorList>
            <person name="Reid A.J."/>
            <person name="Blake D."/>
            <person name="Billington K."/>
            <person name="Browne H."/>
            <person name="Dunn M."/>
            <person name="Hung S."/>
            <person name="Kawahara F."/>
            <person name="Miranda-Saavedra D."/>
            <person name="Mourier T."/>
            <person name="Nagra H."/>
            <person name="Otto T.D."/>
            <person name="Rawlings N."/>
            <person name="Sanchez A."/>
            <person name="Sanders M."/>
            <person name="Subramaniam C."/>
            <person name="Tay Y."/>
            <person name="Dear P."/>
            <person name="Doerig C."/>
            <person name="Gruber A."/>
            <person name="Parkinson J."/>
            <person name="Shirley M."/>
            <person name="Wan K.L."/>
            <person name="Berriman M."/>
            <person name="Tomley F."/>
            <person name="Pain A."/>
        </authorList>
    </citation>
    <scope>NUCLEOTIDE SEQUENCE [LARGE SCALE GENOMIC DNA]</scope>
    <source>
        <strain evidence="3">Weybridge</strain>
    </source>
</reference>
<keyword evidence="4" id="KW-1185">Reference proteome</keyword>
<dbReference type="Proteomes" id="UP000030763">
    <property type="component" value="Unassembled WGS sequence"/>
</dbReference>
<evidence type="ECO:0000256" key="2">
    <source>
        <dbReference type="SAM" id="Phobius"/>
    </source>
</evidence>
<dbReference type="OrthoDB" id="10473576at2759"/>
<evidence type="ECO:0000313" key="3">
    <source>
        <dbReference type="EMBL" id="CDJ59369.1"/>
    </source>
</evidence>
<feature type="region of interest" description="Disordered" evidence="1">
    <location>
        <begin position="727"/>
        <end position="776"/>
    </location>
</feature>
<feature type="compositionally biased region" description="Polar residues" evidence="1">
    <location>
        <begin position="812"/>
        <end position="821"/>
    </location>
</feature>
<feature type="transmembrane region" description="Helical" evidence="2">
    <location>
        <begin position="7"/>
        <end position="34"/>
    </location>
</feature>
<dbReference type="RefSeq" id="XP_013336017.1">
    <property type="nucleotide sequence ID" value="XM_013480563.1"/>
</dbReference>
<reference evidence="3" key="2">
    <citation type="submission" date="2013-10" db="EMBL/GenBank/DDBJ databases">
        <authorList>
            <person name="Aslett M."/>
        </authorList>
    </citation>
    <scope>NUCLEOTIDE SEQUENCE [LARGE SCALE GENOMIC DNA]</scope>
    <source>
        <strain evidence="3">Weybridge</strain>
    </source>
</reference>
<keyword evidence="2" id="KW-0812">Transmembrane</keyword>
<evidence type="ECO:0000256" key="1">
    <source>
        <dbReference type="SAM" id="MobiDB-lite"/>
    </source>
</evidence>
<keyword evidence="2" id="KW-0472">Membrane</keyword>
<feature type="compositionally biased region" description="Basic and acidic residues" evidence="1">
    <location>
        <begin position="400"/>
        <end position="410"/>
    </location>
</feature>
<dbReference type="AlphaFoldDB" id="U6MA44"/>
<dbReference type="VEuPathDB" id="ToxoDB:EMWEY_00021680"/>
<keyword evidence="2" id="KW-1133">Transmembrane helix</keyword>
<sequence>MASEIGMVFMFLIQVGLALVIVLGAFFFIVYHFFSHTSSEPHPPSKFRNAVWGLHCTRPPSGQDLGKQQFNKARDDVYRVLRDEISFKERKSANSPVRMLNSSGAYGYQNASSSVPHAAAAILGQQPLQQLPRPFAAGDLCTSGAQAYTQECNTACASMTRQAAHCPAELSAAALYTGAAGWRLTGQQQQPAGGSGSLTAANSARAAAALPLASASASRTDFHPLNAEESDCRDAVAAFYLGGHCCSPSRGSTSSANAAAAAAAEAASRECQTKELAQLVRVANAIESLLGASAKRRAADSTSINRSSTGGASSAAAAATGAALAQQQSYDVGIIGTKNTTGGRESSNILQQEANPCQQLQPASTFSAVDRPTSKREETMLVDPPAKRRLSAAEGSPNKAKGEVTQEHRRSLATATETTKKQRTNLMTKVLLLVCSHQNKNYRGGRVRLIEWCRRYAGSLSPDQCASATANYFFFFCLAAAGLFFLLSVSTACTAARQGGSRADFEATLEATKQIRSVFCPHVPNFFEVHLVGDLVNESDFIRFMDGILADEEPSEARLTKAAAAFPLAPKQTLKRSYDAGFSSALSAPAFSDLNELRETSDLQKHQLEARTRTTRKASCLDAAVDAAEPAATVSASGLPSREINPPALLMRATPKLTATNMSSKMWWREPSAQPLSYTQEEPPPFSETASTAASVDNQRFEYPADPPFYLAAAALSMKPEAAAQARTCDAASELQQQRREGEEEHKHKRRTKASACNRKDNKSGKESGPNYSHLSLQKTACKGEAPSSSVMWRLSSSAAAGPPPVAASAGRSTSSNCNGRQPQHQKSPQQQQKRGKAKHPAVHAFPGTPESPFGSCPPLTFICRDAALSSASLGPLSAAGSTQCSTTKSERVVTAGRGGLENARRNRTRSKGVLKKEL</sequence>
<gene>
    <name evidence="3" type="ORF">EMWEY_00021680</name>
</gene>
<dbReference type="EMBL" id="HG720346">
    <property type="protein sequence ID" value="CDJ59369.1"/>
    <property type="molecule type" value="Genomic_DNA"/>
</dbReference>
<protein>
    <submittedName>
        <fullName evidence="3">Uncharacterized protein</fullName>
    </submittedName>
</protein>
<name>U6MA44_EIMMA</name>
<feature type="compositionally biased region" description="Low complexity" evidence="1">
    <location>
        <begin position="822"/>
        <end position="833"/>
    </location>
</feature>
<feature type="region of interest" description="Disordered" evidence="1">
    <location>
        <begin position="878"/>
        <end position="919"/>
    </location>
</feature>
<dbReference type="OMA" id="DQCASAT"/>
<accession>U6MA44</accession>
<proteinExistence type="predicted"/>
<feature type="compositionally biased region" description="Basic residues" evidence="1">
    <location>
        <begin position="906"/>
        <end position="919"/>
    </location>
</feature>
<feature type="compositionally biased region" description="Basic and acidic residues" evidence="1">
    <location>
        <begin position="737"/>
        <end position="746"/>
    </location>
</feature>
<feature type="region of interest" description="Disordered" evidence="1">
    <location>
        <begin position="366"/>
        <end position="419"/>
    </location>
</feature>
<evidence type="ECO:0000313" key="4">
    <source>
        <dbReference type="Proteomes" id="UP000030763"/>
    </source>
</evidence>
<organism evidence="3 4">
    <name type="scientific">Eimeria maxima</name>
    <name type="common">Coccidian parasite</name>
    <dbReference type="NCBI Taxonomy" id="5804"/>
    <lineage>
        <taxon>Eukaryota</taxon>
        <taxon>Sar</taxon>
        <taxon>Alveolata</taxon>
        <taxon>Apicomplexa</taxon>
        <taxon>Conoidasida</taxon>
        <taxon>Coccidia</taxon>
        <taxon>Eucoccidiorida</taxon>
        <taxon>Eimeriorina</taxon>
        <taxon>Eimeriidae</taxon>
        <taxon>Eimeria</taxon>
    </lineage>
</organism>
<feature type="region of interest" description="Disordered" evidence="1">
    <location>
        <begin position="795"/>
        <end position="842"/>
    </location>
</feature>
<feature type="compositionally biased region" description="Low complexity" evidence="1">
    <location>
        <begin position="796"/>
        <end position="811"/>
    </location>
</feature>